<dbReference type="GO" id="GO:0006388">
    <property type="term" value="P:tRNA splicing, via endonucleolytic cleavage and ligation"/>
    <property type="evidence" value="ECO:0007669"/>
    <property type="project" value="TreeGrafter"/>
</dbReference>
<dbReference type="InterPro" id="IPR032324">
    <property type="entry name" value="Clp1_N"/>
</dbReference>
<dbReference type="GO" id="GO:0005849">
    <property type="term" value="C:mRNA cleavage factor complex"/>
    <property type="evidence" value="ECO:0007669"/>
    <property type="project" value="UniProtKB-UniRule"/>
</dbReference>
<dbReference type="Pfam" id="PF16573">
    <property type="entry name" value="CLP1_N"/>
    <property type="match status" value="1"/>
</dbReference>
<comment type="function">
    <text evidence="8">Required for endonucleolytic cleavage during polyadenylation-dependent pre-mRNA 3'-end formation.</text>
</comment>
<dbReference type="PANTHER" id="PTHR12755">
    <property type="entry name" value="CLEAVAGE/POLYADENYLATION FACTOR IA SUBUNIT CLP1P"/>
    <property type="match status" value="1"/>
</dbReference>
<keyword evidence="7 8" id="KW-0539">Nucleus</keyword>
<evidence type="ECO:0000313" key="12">
    <source>
        <dbReference type="EMBL" id="CCG23511.1"/>
    </source>
</evidence>
<dbReference type="eggNOG" id="KOG2749">
    <property type="taxonomic scope" value="Eukaryota"/>
</dbReference>
<evidence type="ECO:0000256" key="2">
    <source>
        <dbReference type="ARBA" id="ARBA00018706"/>
    </source>
</evidence>
<dbReference type="InterPro" id="IPR038239">
    <property type="entry name" value="Clp1_N_sf"/>
</dbReference>
<protein>
    <recommendedName>
        <fullName evidence="3">Polynucleotide 5'-hydroxyl-kinase GRC3</fullName>
    </recommendedName>
    <alternativeName>
        <fullName evidence="2">Polynucleotide 5'-hydroxyl-kinase grc3</fullName>
    </alternativeName>
</protein>
<sequence length="468" mass="51736">MSIPGLGSEATFEDNLKSVSILQGSEWRIEVPFKQILKFKVTEGILEINGTELPNNVELQLTGTKCSIYSPKQESKIEYHLVQNHDMSMYEDDEFTEYTSSETNMDSVLNLHMYIESKRQVAADHNVSNEEPILGPRVMILGGKQSGRTTLAKTLVSYAVKMNQCPILVNLNPQDGVFALPGSISATAINDSLDVESCNGYGLTTTTTGGNALSKQPIVKNYGFTGINENLELYKYQISQLGITVISRLEQDATCRDSGVIVDTPPLGIKDFAVIESIISDFRVDLIVVLGNEKLTIDLKKKLSHKSNLQIVKINKSPGVVEVSDKFIRMSQETTIREYFNGNYKTRLSPFKTDIDATGLQIYKGVKDSVSLSFLPAGDDFEHDDKDNDLSKYYSAIDPSSSNVDNSIIAVTHLQSSTPGKGVLNSSILGYIHVSKFDDEKKKLKVLLPFPGVFPRNVMISTDIGYNE</sequence>
<feature type="domain" description="Clp1 N-terminal" evidence="10">
    <location>
        <begin position="21"/>
        <end position="121"/>
    </location>
</feature>
<dbReference type="InterPro" id="IPR028606">
    <property type="entry name" value="Clp1"/>
</dbReference>
<dbReference type="OrthoDB" id="258143at2759"/>
<name>H8X5Q3_CANO9</name>
<dbReference type="Gene3D" id="2.60.120.1030">
    <property type="entry name" value="Clp1, DNA binding domain"/>
    <property type="match status" value="1"/>
</dbReference>
<feature type="binding site" evidence="8">
    <location>
        <position position="65"/>
    </location>
    <ligand>
        <name>ATP</name>
        <dbReference type="ChEBI" id="CHEBI:30616"/>
    </ligand>
</feature>
<dbReference type="Gene3D" id="3.40.50.300">
    <property type="entry name" value="P-loop containing nucleotide triphosphate hydrolases"/>
    <property type="match status" value="1"/>
</dbReference>
<dbReference type="Proteomes" id="UP000005018">
    <property type="component" value="Chromosome 4"/>
</dbReference>
<keyword evidence="6 8" id="KW-0067">ATP-binding</keyword>
<dbReference type="Pfam" id="PF16575">
    <property type="entry name" value="CLP1_P"/>
    <property type="match status" value="1"/>
</dbReference>
<dbReference type="InterPro" id="IPR032319">
    <property type="entry name" value="CLP1_P"/>
</dbReference>
<evidence type="ECO:0000256" key="3">
    <source>
        <dbReference type="ARBA" id="ARBA00019824"/>
    </source>
</evidence>
<organism evidence="12 13">
    <name type="scientific">Candida orthopsilosis (strain 90-125)</name>
    <name type="common">Yeast</name>
    <dbReference type="NCBI Taxonomy" id="1136231"/>
    <lineage>
        <taxon>Eukaryota</taxon>
        <taxon>Fungi</taxon>
        <taxon>Dikarya</taxon>
        <taxon>Ascomycota</taxon>
        <taxon>Saccharomycotina</taxon>
        <taxon>Pichiomycetes</taxon>
        <taxon>Debaryomycetaceae</taxon>
        <taxon>Candida/Lodderomyces clade</taxon>
        <taxon>Candida</taxon>
    </lineage>
</organism>
<dbReference type="KEGG" id="cot:CORT_0D06780"/>
<evidence type="ECO:0000256" key="5">
    <source>
        <dbReference type="ARBA" id="ARBA00022741"/>
    </source>
</evidence>
<feature type="binding site" evidence="8">
    <location>
        <begin position="145"/>
        <end position="150"/>
    </location>
    <ligand>
        <name>ATP</name>
        <dbReference type="ChEBI" id="CHEBI:30616"/>
    </ligand>
</feature>
<dbReference type="RefSeq" id="XP_003869644.1">
    <property type="nucleotide sequence ID" value="XM_003869595.1"/>
</dbReference>
<comment type="similarity">
    <text evidence="8">Belongs to the Clp1 family. Clp1 subfamily.</text>
</comment>
<evidence type="ECO:0000256" key="4">
    <source>
        <dbReference type="ARBA" id="ARBA00022664"/>
    </source>
</evidence>
<evidence type="ECO:0000313" key="13">
    <source>
        <dbReference type="Proteomes" id="UP000005018"/>
    </source>
</evidence>
<dbReference type="HOGENOM" id="CLU_018195_3_0_1"/>
<comment type="subunit">
    <text evidence="8">Component of a pre-mRNA cleavage factor complex. Interacts directly with PCF11.</text>
</comment>
<evidence type="ECO:0000256" key="6">
    <source>
        <dbReference type="ARBA" id="ARBA00022840"/>
    </source>
</evidence>
<evidence type="ECO:0000256" key="7">
    <source>
        <dbReference type="ARBA" id="ARBA00023242"/>
    </source>
</evidence>
<feature type="domain" description="Clp1 C-terminal" evidence="9">
    <location>
        <begin position="348"/>
        <end position="468"/>
    </location>
</feature>
<dbReference type="GO" id="GO:0031124">
    <property type="term" value="P:mRNA 3'-end processing"/>
    <property type="evidence" value="ECO:0007669"/>
    <property type="project" value="UniProtKB-UniRule"/>
</dbReference>
<dbReference type="InterPro" id="IPR038238">
    <property type="entry name" value="Clp1_C_sf"/>
</dbReference>
<dbReference type="InterPro" id="IPR010655">
    <property type="entry name" value="Clp1_C"/>
</dbReference>
<dbReference type="PANTHER" id="PTHR12755:SF6">
    <property type="entry name" value="POLYRIBONUCLEOTIDE 5'-HYDROXYL-KINASE CLP1"/>
    <property type="match status" value="1"/>
</dbReference>
<keyword evidence="5 8" id="KW-0547">Nucleotide-binding</keyword>
<dbReference type="GeneID" id="14540652"/>
<dbReference type="Gene3D" id="2.40.30.330">
    <property type="entry name" value="Pre-mRNA cleavage complex subunit Clp1, C-terminal domain"/>
    <property type="match status" value="1"/>
</dbReference>
<proteinExistence type="inferred from homology"/>
<feature type="binding site" evidence="8">
    <location>
        <position position="26"/>
    </location>
    <ligand>
        <name>ATP</name>
        <dbReference type="ChEBI" id="CHEBI:30616"/>
    </ligand>
</feature>
<evidence type="ECO:0000259" key="10">
    <source>
        <dbReference type="Pfam" id="PF16573"/>
    </source>
</evidence>
<dbReference type="AlphaFoldDB" id="H8X5Q3"/>
<dbReference type="HAMAP" id="MF_03035">
    <property type="entry name" value="Clp1"/>
    <property type="match status" value="1"/>
</dbReference>
<reference evidence="12 13" key="1">
    <citation type="journal article" date="2012" name="PLoS ONE">
        <title>Sequence and analysis of the genome of the pathogenic yeast Candida orthopsilosis.</title>
        <authorList>
            <person name="Riccombeni A."/>
            <person name="Vidanes G."/>
            <person name="Proux-Wera E."/>
            <person name="Wolfe K.H."/>
            <person name="Butler G."/>
        </authorList>
    </citation>
    <scope>NUCLEOTIDE SEQUENCE [LARGE SCALE GENOMIC DNA]</scope>
    <source>
        <strain evidence="12 13">Co 90-125</strain>
    </source>
</reference>
<dbReference type="InterPro" id="IPR027417">
    <property type="entry name" value="P-loop_NTPase"/>
</dbReference>
<evidence type="ECO:0000259" key="11">
    <source>
        <dbReference type="Pfam" id="PF16575"/>
    </source>
</evidence>
<comment type="subcellular location">
    <subcellularLocation>
        <location evidence="1 8">Nucleus</location>
    </subcellularLocation>
</comment>
<dbReference type="Pfam" id="PF06807">
    <property type="entry name" value="Clp1"/>
    <property type="match status" value="1"/>
</dbReference>
<evidence type="ECO:0000256" key="1">
    <source>
        <dbReference type="ARBA" id="ARBA00004123"/>
    </source>
</evidence>
<evidence type="ECO:0000256" key="8">
    <source>
        <dbReference type="HAMAP-Rule" id="MF_03035"/>
    </source>
</evidence>
<feature type="domain" description="Clp1 P-loop" evidence="11">
    <location>
        <begin position="142"/>
        <end position="342"/>
    </location>
</feature>
<keyword evidence="13" id="KW-1185">Reference proteome</keyword>
<dbReference type="GO" id="GO:0005524">
    <property type="term" value="F:ATP binding"/>
    <property type="evidence" value="ECO:0007669"/>
    <property type="project" value="UniProtKB-UniRule"/>
</dbReference>
<keyword evidence="4 8" id="KW-0507">mRNA processing</keyword>
<dbReference type="EMBL" id="HE681722">
    <property type="protein sequence ID" value="CCG23511.1"/>
    <property type="molecule type" value="Genomic_DNA"/>
</dbReference>
<accession>H8X5Q3</accession>
<dbReference type="GO" id="GO:0051731">
    <property type="term" value="F:polynucleotide 5'-hydroxyl-kinase activity"/>
    <property type="evidence" value="ECO:0007669"/>
    <property type="project" value="InterPro"/>
</dbReference>
<gene>
    <name evidence="8" type="primary">CLP1</name>
    <name evidence="12" type="ORF">CORT_0D06780</name>
</gene>
<evidence type="ECO:0000259" key="9">
    <source>
        <dbReference type="Pfam" id="PF06807"/>
    </source>
</evidence>
<dbReference type="InterPro" id="IPR045116">
    <property type="entry name" value="Clp1/Grc3"/>
</dbReference>